<keyword evidence="3" id="KW-1185">Reference proteome</keyword>
<dbReference type="Pfam" id="PF10551">
    <property type="entry name" value="MULE"/>
    <property type="match status" value="1"/>
</dbReference>
<evidence type="ECO:0000313" key="3">
    <source>
        <dbReference type="Proteomes" id="UP001175271"/>
    </source>
</evidence>
<gene>
    <name evidence="2" type="ORF">QR680_014250</name>
</gene>
<protein>
    <recommendedName>
        <fullName evidence="1">MULE transposase domain-containing protein</fullName>
    </recommendedName>
</protein>
<dbReference type="InterPro" id="IPR018289">
    <property type="entry name" value="MULE_transposase_dom"/>
</dbReference>
<reference evidence="2" key="1">
    <citation type="submission" date="2023-06" db="EMBL/GenBank/DDBJ databases">
        <title>Genomic analysis of the entomopathogenic nematode Steinernema hermaphroditum.</title>
        <authorList>
            <person name="Schwarz E.M."/>
            <person name="Heppert J.K."/>
            <person name="Baniya A."/>
            <person name="Schwartz H.T."/>
            <person name="Tan C.-H."/>
            <person name="Antoshechkin I."/>
            <person name="Sternberg P.W."/>
            <person name="Goodrich-Blair H."/>
            <person name="Dillman A.R."/>
        </authorList>
    </citation>
    <scope>NUCLEOTIDE SEQUENCE</scope>
    <source>
        <strain evidence="2">PS9179</strain>
        <tissue evidence="2">Whole animal</tissue>
    </source>
</reference>
<feature type="domain" description="MULE transposase" evidence="1">
    <location>
        <begin position="251"/>
        <end position="342"/>
    </location>
</feature>
<evidence type="ECO:0000259" key="1">
    <source>
        <dbReference type="Pfam" id="PF10551"/>
    </source>
</evidence>
<dbReference type="EMBL" id="JAUCMV010000002">
    <property type="protein sequence ID" value="KAK0419647.1"/>
    <property type="molecule type" value="Genomic_DNA"/>
</dbReference>
<evidence type="ECO:0000313" key="2">
    <source>
        <dbReference type="EMBL" id="KAK0419647.1"/>
    </source>
</evidence>
<sequence length="379" mass="43474">MEENVIGRPGVLNELPRLRTADAHDVFDLSDPVDQDEEDNVGTQFRQASSQRSRLTTHLGCGILMADGYSYRKDRVLKRRIGYSAYRCVERKCPARAHVKETSLKGSIVRDHEGHNPDYANYQARTALDRLEQIGRDTATETDRSAVNRQAVHEVRRNLSDEAIASTSSKEAYTRALERSRKRGREEAGDEVANVADVFGFEIPARFKIVEGLKEDNKEQFLLADIKDEDMRAVIFMSDSGRKILEKSGHIAFDGTFGIVPQHMYQLVTIHAYIEKSSVPLVYCVTNKKTKRLYKRLFEEVNAKLREAPKSCMSDFELAAFDAAREVWPNITVNLCHFHMAQSVFRRIQNRKPLGRKRWQWMRRVPKKVGTLLIYALLI</sequence>
<dbReference type="AlphaFoldDB" id="A0AA39I8A2"/>
<dbReference type="Proteomes" id="UP001175271">
    <property type="component" value="Unassembled WGS sequence"/>
</dbReference>
<dbReference type="Gene3D" id="2.20.25.240">
    <property type="match status" value="1"/>
</dbReference>
<comment type="caution">
    <text evidence="2">The sequence shown here is derived from an EMBL/GenBank/DDBJ whole genome shotgun (WGS) entry which is preliminary data.</text>
</comment>
<accession>A0AA39I8A2</accession>
<proteinExistence type="predicted"/>
<name>A0AA39I8A2_9BILA</name>
<organism evidence="2 3">
    <name type="scientific">Steinernema hermaphroditum</name>
    <dbReference type="NCBI Taxonomy" id="289476"/>
    <lineage>
        <taxon>Eukaryota</taxon>
        <taxon>Metazoa</taxon>
        <taxon>Ecdysozoa</taxon>
        <taxon>Nematoda</taxon>
        <taxon>Chromadorea</taxon>
        <taxon>Rhabditida</taxon>
        <taxon>Tylenchina</taxon>
        <taxon>Panagrolaimomorpha</taxon>
        <taxon>Strongyloidoidea</taxon>
        <taxon>Steinernematidae</taxon>
        <taxon>Steinernema</taxon>
    </lineage>
</organism>